<keyword evidence="3" id="KW-1185">Reference proteome</keyword>
<proteinExistence type="predicted"/>
<comment type="caution">
    <text evidence="2">The sequence shown here is derived from an EMBL/GenBank/DDBJ whole genome shotgun (WGS) entry which is preliminary data.</text>
</comment>
<reference evidence="2" key="2">
    <citation type="submission" date="2022-01" db="EMBL/GenBank/DDBJ databases">
        <authorList>
            <person name="Yamashiro T."/>
            <person name="Shiraishi A."/>
            <person name="Satake H."/>
            <person name="Nakayama K."/>
        </authorList>
    </citation>
    <scope>NUCLEOTIDE SEQUENCE</scope>
</reference>
<name>A0ABQ5ISH6_9ASTR</name>
<organism evidence="2 3">
    <name type="scientific">Tanacetum coccineum</name>
    <dbReference type="NCBI Taxonomy" id="301880"/>
    <lineage>
        <taxon>Eukaryota</taxon>
        <taxon>Viridiplantae</taxon>
        <taxon>Streptophyta</taxon>
        <taxon>Embryophyta</taxon>
        <taxon>Tracheophyta</taxon>
        <taxon>Spermatophyta</taxon>
        <taxon>Magnoliopsida</taxon>
        <taxon>eudicotyledons</taxon>
        <taxon>Gunneridae</taxon>
        <taxon>Pentapetalae</taxon>
        <taxon>asterids</taxon>
        <taxon>campanulids</taxon>
        <taxon>Asterales</taxon>
        <taxon>Asteraceae</taxon>
        <taxon>Asteroideae</taxon>
        <taxon>Anthemideae</taxon>
        <taxon>Anthemidinae</taxon>
        <taxon>Tanacetum</taxon>
    </lineage>
</organism>
<sequence>MSLDSSLPSFRPSHKRCRSLTASVTSPTHVSKSIAPTLAYLLPPRKRFRDSYSSEDSREEHMEVDTANTEADADLGISNGVTALTEDIIDMGFEIAASDVREDDEEFEAEASAADTRVGACAFE</sequence>
<feature type="compositionally biased region" description="Basic and acidic residues" evidence="1">
    <location>
        <begin position="49"/>
        <end position="64"/>
    </location>
</feature>
<reference evidence="2" key="1">
    <citation type="journal article" date="2022" name="Int. J. Mol. Sci.">
        <title>Draft Genome of Tanacetum Coccineum: Genomic Comparison of Closely Related Tanacetum-Family Plants.</title>
        <authorList>
            <person name="Yamashiro T."/>
            <person name="Shiraishi A."/>
            <person name="Nakayama K."/>
            <person name="Satake H."/>
        </authorList>
    </citation>
    <scope>NUCLEOTIDE SEQUENCE</scope>
</reference>
<accession>A0ABQ5ISH6</accession>
<evidence type="ECO:0000313" key="3">
    <source>
        <dbReference type="Proteomes" id="UP001151760"/>
    </source>
</evidence>
<dbReference type="EMBL" id="BQNB010021032">
    <property type="protein sequence ID" value="GJU02163.1"/>
    <property type="molecule type" value="Genomic_DNA"/>
</dbReference>
<dbReference type="Proteomes" id="UP001151760">
    <property type="component" value="Unassembled WGS sequence"/>
</dbReference>
<evidence type="ECO:0000313" key="2">
    <source>
        <dbReference type="EMBL" id="GJU02163.1"/>
    </source>
</evidence>
<gene>
    <name evidence="2" type="ORF">Tco_1112501</name>
</gene>
<feature type="region of interest" description="Disordered" evidence="1">
    <location>
        <begin position="49"/>
        <end position="71"/>
    </location>
</feature>
<feature type="region of interest" description="Disordered" evidence="1">
    <location>
        <begin position="1"/>
        <end position="28"/>
    </location>
</feature>
<evidence type="ECO:0000256" key="1">
    <source>
        <dbReference type="SAM" id="MobiDB-lite"/>
    </source>
</evidence>
<protein>
    <submittedName>
        <fullName evidence="2">Uncharacterized protein</fullName>
    </submittedName>
</protein>